<evidence type="ECO:0000256" key="2">
    <source>
        <dbReference type="ARBA" id="ARBA00022723"/>
    </source>
</evidence>
<dbReference type="GO" id="GO:0008270">
    <property type="term" value="F:zinc ion binding"/>
    <property type="evidence" value="ECO:0007669"/>
    <property type="project" value="UniProtKB-KW"/>
</dbReference>
<name>A0A699YRT9_HAELA</name>
<dbReference type="Proteomes" id="UP000485058">
    <property type="component" value="Unassembled WGS sequence"/>
</dbReference>
<keyword evidence="2" id="KW-0479">Metal-binding</keyword>
<comment type="subcellular location">
    <subcellularLocation>
        <location evidence="1">Nucleus</location>
    </subcellularLocation>
</comment>
<feature type="non-terminal residue" evidence="6">
    <location>
        <position position="254"/>
    </location>
</feature>
<evidence type="ECO:0000256" key="3">
    <source>
        <dbReference type="ARBA" id="ARBA00022771"/>
    </source>
</evidence>
<dbReference type="EMBL" id="BLLF01000516">
    <property type="protein sequence ID" value="GFH12570.1"/>
    <property type="molecule type" value="Genomic_DNA"/>
</dbReference>
<dbReference type="PANTHER" id="PTHR46481:SF10">
    <property type="entry name" value="ZINC FINGER BED DOMAIN-CONTAINING PROTEIN 39"/>
    <property type="match status" value="1"/>
</dbReference>
<organism evidence="6 7">
    <name type="scientific">Haematococcus lacustris</name>
    <name type="common">Green alga</name>
    <name type="synonym">Haematococcus pluvialis</name>
    <dbReference type="NCBI Taxonomy" id="44745"/>
    <lineage>
        <taxon>Eukaryota</taxon>
        <taxon>Viridiplantae</taxon>
        <taxon>Chlorophyta</taxon>
        <taxon>core chlorophytes</taxon>
        <taxon>Chlorophyceae</taxon>
        <taxon>CS clade</taxon>
        <taxon>Chlamydomonadales</taxon>
        <taxon>Haematococcaceae</taxon>
        <taxon>Haematococcus</taxon>
    </lineage>
</organism>
<evidence type="ECO:0000313" key="7">
    <source>
        <dbReference type="Proteomes" id="UP000485058"/>
    </source>
</evidence>
<keyword evidence="5" id="KW-0539">Nucleus</keyword>
<dbReference type="PANTHER" id="PTHR46481">
    <property type="entry name" value="ZINC FINGER BED DOMAIN-CONTAINING PROTEIN 4"/>
    <property type="match status" value="1"/>
</dbReference>
<dbReference type="InterPro" id="IPR012337">
    <property type="entry name" value="RNaseH-like_sf"/>
</dbReference>
<proteinExistence type="predicted"/>
<dbReference type="SUPFAM" id="SSF53098">
    <property type="entry name" value="Ribonuclease H-like"/>
    <property type="match status" value="1"/>
</dbReference>
<gene>
    <name evidence="6" type="ORF">HaLaN_08282</name>
</gene>
<sequence length="254" mass="28806">MEQLTAVTAPTSDPDETDGHVNFVLRYMCNHCQDNLAGSNKDRLKRHLLRCSKFLASTQAMNIAKTFSEIAAAIEEYKQENKEVAEPHHHLPIQSLNHLTGKICGLVTDTPSSMQKLWRLVEAAMPKVLAMGCWAHILNLFFTDVKKLPRIFEHIEEAKDIVNLFARQVTPHEWLRNQQGPNGTALVPMCATRFSSMYKMLRSLQQNKQALTNTVVMRGFDADERSKLIKAYHANLADVHYGLATVDKWFDDAS</sequence>
<evidence type="ECO:0000313" key="6">
    <source>
        <dbReference type="EMBL" id="GFH12570.1"/>
    </source>
</evidence>
<keyword evidence="3" id="KW-0863">Zinc-finger</keyword>
<comment type="caution">
    <text evidence="6">The sequence shown here is derived from an EMBL/GenBank/DDBJ whole genome shotgun (WGS) entry which is preliminary data.</text>
</comment>
<evidence type="ECO:0000256" key="5">
    <source>
        <dbReference type="ARBA" id="ARBA00023242"/>
    </source>
</evidence>
<dbReference type="InterPro" id="IPR052035">
    <property type="entry name" value="ZnF_BED_domain_contain"/>
</dbReference>
<dbReference type="GO" id="GO:0005634">
    <property type="term" value="C:nucleus"/>
    <property type="evidence" value="ECO:0007669"/>
    <property type="project" value="UniProtKB-SubCell"/>
</dbReference>
<keyword evidence="7" id="KW-1185">Reference proteome</keyword>
<evidence type="ECO:0000256" key="4">
    <source>
        <dbReference type="ARBA" id="ARBA00022833"/>
    </source>
</evidence>
<protein>
    <submittedName>
        <fullName evidence="6">Dimer_Tnp_hAT domain-containing protein</fullName>
    </submittedName>
</protein>
<reference evidence="6 7" key="1">
    <citation type="submission" date="2020-02" db="EMBL/GenBank/DDBJ databases">
        <title>Draft genome sequence of Haematococcus lacustris strain NIES-144.</title>
        <authorList>
            <person name="Morimoto D."/>
            <person name="Nakagawa S."/>
            <person name="Yoshida T."/>
            <person name="Sawayama S."/>
        </authorList>
    </citation>
    <scope>NUCLEOTIDE SEQUENCE [LARGE SCALE GENOMIC DNA]</scope>
    <source>
        <strain evidence="6 7">NIES-144</strain>
    </source>
</reference>
<dbReference type="AlphaFoldDB" id="A0A699YRT9"/>
<accession>A0A699YRT9</accession>
<evidence type="ECO:0000256" key="1">
    <source>
        <dbReference type="ARBA" id="ARBA00004123"/>
    </source>
</evidence>
<keyword evidence="4" id="KW-0862">Zinc</keyword>